<evidence type="ECO:0000313" key="3">
    <source>
        <dbReference type="Proteomes" id="UP001645859"/>
    </source>
</evidence>
<keyword evidence="3" id="KW-1185">Reference proteome</keyword>
<proteinExistence type="predicted"/>
<organism evidence="2 3">
    <name type="scientific">Leucobacter chromiireducens subsp. solipictus</name>
    <dbReference type="NCBI Taxonomy" id="398235"/>
    <lineage>
        <taxon>Bacteria</taxon>
        <taxon>Bacillati</taxon>
        <taxon>Actinomycetota</taxon>
        <taxon>Actinomycetes</taxon>
        <taxon>Micrococcales</taxon>
        <taxon>Microbacteriaceae</taxon>
        <taxon>Leucobacter</taxon>
    </lineage>
</organism>
<dbReference type="PANTHER" id="PTHR42678">
    <property type="entry name" value="AMIDASE"/>
    <property type="match status" value="1"/>
</dbReference>
<protein>
    <submittedName>
        <fullName evidence="2">Amidase</fullName>
        <ecNumber evidence="2">3.5.1.4</ecNumber>
    </submittedName>
</protein>
<accession>A0ABS1SEJ3</accession>
<dbReference type="GO" id="GO:0004040">
    <property type="term" value="F:amidase activity"/>
    <property type="evidence" value="ECO:0007669"/>
    <property type="project" value="UniProtKB-EC"/>
</dbReference>
<dbReference type="NCBIfam" id="NF005127">
    <property type="entry name" value="PRK06565.1"/>
    <property type="match status" value="1"/>
</dbReference>
<dbReference type="PANTHER" id="PTHR42678:SF11">
    <property type="entry name" value="AMIDASE FAMILY PROTEIN"/>
    <property type="match status" value="1"/>
</dbReference>
<sequence>MTAALDHASIAELRAALQAGRTTAESLLAHHLERIAAAPELNAVVVRNPHALAEARASDARIRAGEARPLEGIPFTVKDSYMVAGLTVASGSPAFQGLIAQWDAHSVLLLRDAGAVLIGKTNMPPMADGGMQRGLYGRAESPFHPDYLAAAYASGSSNGSAVAVAASLCQFGMGEETVSSGRSPASNNGIVAYTPSRGLLSMRGNWPLFPTRDVIVPHTKTVADLLEVLNVLVQDDPERRGDFWRAQTAVPLPLPSAHRPSDYRQLATPGALRGARFAVPRRYLGEDPDAPLEVHPDVRALWARTRDTLEAAGATVVVTDFPLIDRYEGTDPTHEQLDTFAELPADWMTHEFTTLVAAAWDDFLRANGDPALHRLAQVDGATIFPLPTGTLPDRYPEVADNTDRYSDILAIVAALPRARDHDGPGVDPAAIPGFARALAQLEELRRTLLEEWLEREGFDAVVFPANADVGAAHADHDPRAADHAWRNGTHYSNGNLAIRHLGVPTVTTSMGTMPSTGMPVGVTFAGAAYSDPRLLAWAADFERVRGPRPVPGARGR</sequence>
<dbReference type="RefSeq" id="WP_202344241.1">
    <property type="nucleotide sequence ID" value="NZ_BAAAPI010000013.1"/>
</dbReference>
<comment type="caution">
    <text evidence="2">The sequence shown here is derived from an EMBL/GenBank/DDBJ whole genome shotgun (WGS) entry which is preliminary data.</text>
</comment>
<dbReference type="InterPro" id="IPR036928">
    <property type="entry name" value="AS_sf"/>
</dbReference>
<gene>
    <name evidence="2" type="ORF">D3230_06630</name>
</gene>
<dbReference type="EMBL" id="QYAC01000003">
    <property type="protein sequence ID" value="MBL3678972.1"/>
    <property type="molecule type" value="Genomic_DNA"/>
</dbReference>
<name>A0ABS1SEJ3_9MICO</name>
<reference evidence="2 3" key="1">
    <citation type="submission" date="2018-09" db="EMBL/GenBank/DDBJ databases">
        <title>Comparative genomics of Leucobacter spp.</title>
        <authorList>
            <person name="Reis A.C."/>
            <person name="Kolvenbach B.A."/>
            <person name="Corvini P.F.X."/>
            <person name="Nunes O.C."/>
        </authorList>
    </citation>
    <scope>NUCLEOTIDE SEQUENCE [LARGE SCALE GENOMIC DNA]</scope>
    <source>
        <strain evidence="2 3">TAN 31504</strain>
    </source>
</reference>
<dbReference type="EC" id="3.5.1.4" evidence="2"/>
<dbReference type="Pfam" id="PF01425">
    <property type="entry name" value="Amidase"/>
    <property type="match status" value="1"/>
</dbReference>
<dbReference type="Proteomes" id="UP001645859">
    <property type="component" value="Unassembled WGS sequence"/>
</dbReference>
<feature type="domain" description="Amidase" evidence="1">
    <location>
        <begin position="29"/>
        <end position="326"/>
    </location>
</feature>
<dbReference type="InterPro" id="IPR023631">
    <property type="entry name" value="Amidase_dom"/>
</dbReference>
<keyword evidence="2" id="KW-0378">Hydrolase</keyword>
<dbReference type="SUPFAM" id="SSF75304">
    <property type="entry name" value="Amidase signature (AS) enzymes"/>
    <property type="match status" value="1"/>
</dbReference>
<evidence type="ECO:0000313" key="2">
    <source>
        <dbReference type="EMBL" id="MBL3678972.1"/>
    </source>
</evidence>
<evidence type="ECO:0000259" key="1">
    <source>
        <dbReference type="Pfam" id="PF01425"/>
    </source>
</evidence>
<dbReference type="Gene3D" id="3.90.1300.10">
    <property type="entry name" value="Amidase signature (AS) domain"/>
    <property type="match status" value="1"/>
</dbReference>